<dbReference type="Proteomes" id="UP000666915">
    <property type="component" value="Unassembled WGS sequence"/>
</dbReference>
<proteinExistence type="predicted"/>
<gene>
    <name evidence="1" type="ORF">J4557_39255</name>
</gene>
<name>A0ABS3RBH2_9ACTN</name>
<sequence length="64" mass="6970">MVFGRHKGGDADKARVLEIGDLDAETPPAQGWWIDQLARWASERSPKDRVAAVVTLAAPELKGD</sequence>
<comment type="caution">
    <text evidence="1">The sequence shown here is derived from an EMBL/GenBank/DDBJ whole genome shotgun (WGS) entry which is preliminary data.</text>
</comment>
<protein>
    <submittedName>
        <fullName evidence="1">Uncharacterized protein</fullName>
    </submittedName>
</protein>
<dbReference type="EMBL" id="JAGEOK010000034">
    <property type="protein sequence ID" value="MBO2443583.1"/>
    <property type="molecule type" value="Genomic_DNA"/>
</dbReference>
<organism evidence="1 2">
    <name type="scientific">Actinomadura nitritigenes</name>
    <dbReference type="NCBI Taxonomy" id="134602"/>
    <lineage>
        <taxon>Bacteria</taxon>
        <taxon>Bacillati</taxon>
        <taxon>Actinomycetota</taxon>
        <taxon>Actinomycetes</taxon>
        <taxon>Streptosporangiales</taxon>
        <taxon>Thermomonosporaceae</taxon>
        <taxon>Actinomadura</taxon>
    </lineage>
</organism>
<keyword evidence="2" id="KW-1185">Reference proteome</keyword>
<dbReference type="RefSeq" id="WP_208271890.1">
    <property type="nucleotide sequence ID" value="NZ_BAAAGM010000029.1"/>
</dbReference>
<evidence type="ECO:0000313" key="2">
    <source>
        <dbReference type="Proteomes" id="UP000666915"/>
    </source>
</evidence>
<accession>A0ABS3RBH2</accession>
<reference evidence="1 2" key="1">
    <citation type="submission" date="2021-03" db="EMBL/GenBank/DDBJ databases">
        <authorList>
            <person name="Kanchanasin P."/>
            <person name="Saeng-In P."/>
            <person name="Phongsopitanun W."/>
            <person name="Yuki M."/>
            <person name="Kudo T."/>
            <person name="Ohkuma M."/>
            <person name="Tanasupawat S."/>
        </authorList>
    </citation>
    <scope>NUCLEOTIDE SEQUENCE [LARGE SCALE GENOMIC DNA]</scope>
    <source>
        <strain evidence="1 2">L46</strain>
    </source>
</reference>
<evidence type="ECO:0000313" key="1">
    <source>
        <dbReference type="EMBL" id="MBO2443583.1"/>
    </source>
</evidence>